<feature type="compositionally biased region" description="Polar residues" evidence="1">
    <location>
        <begin position="113"/>
        <end position="122"/>
    </location>
</feature>
<evidence type="ECO:0000256" key="1">
    <source>
        <dbReference type="SAM" id="MobiDB-lite"/>
    </source>
</evidence>
<organism evidence="2 3">
    <name type="scientific">Frankliniella fusca</name>
    <dbReference type="NCBI Taxonomy" id="407009"/>
    <lineage>
        <taxon>Eukaryota</taxon>
        <taxon>Metazoa</taxon>
        <taxon>Ecdysozoa</taxon>
        <taxon>Arthropoda</taxon>
        <taxon>Hexapoda</taxon>
        <taxon>Insecta</taxon>
        <taxon>Pterygota</taxon>
        <taxon>Neoptera</taxon>
        <taxon>Paraneoptera</taxon>
        <taxon>Thysanoptera</taxon>
        <taxon>Terebrantia</taxon>
        <taxon>Thripoidea</taxon>
        <taxon>Thripidae</taxon>
        <taxon>Frankliniella</taxon>
    </lineage>
</organism>
<reference evidence="2" key="1">
    <citation type="submission" date="2021-07" db="EMBL/GenBank/DDBJ databases">
        <authorList>
            <person name="Catto M.A."/>
            <person name="Jacobson A."/>
            <person name="Kennedy G."/>
            <person name="Labadie P."/>
            <person name="Hunt B.G."/>
            <person name="Srinivasan R."/>
        </authorList>
    </citation>
    <scope>NUCLEOTIDE SEQUENCE</scope>
    <source>
        <strain evidence="2">PL_HMW_Pooled</strain>
        <tissue evidence="2">Head</tissue>
    </source>
</reference>
<gene>
    <name evidence="2" type="ORF">KUF71_015498</name>
</gene>
<proteinExistence type="predicted"/>
<feature type="compositionally biased region" description="Polar residues" evidence="1">
    <location>
        <begin position="311"/>
        <end position="322"/>
    </location>
</feature>
<keyword evidence="3" id="KW-1185">Reference proteome</keyword>
<reference evidence="2" key="2">
    <citation type="journal article" date="2023" name="BMC Genomics">
        <title>Pest status, molecular evolution, and epigenetic factors derived from the genome assembly of Frankliniella fusca, a thysanopteran phytovirus vector.</title>
        <authorList>
            <person name="Catto M.A."/>
            <person name="Labadie P.E."/>
            <person name="Jacobson A.L."/>
            <person name="Kennedy G.G."/>
            <person name="Srinivasan R."/>
            <person name="Hunt B.G."/>
        </authorList>
    </citation>
    <scope>NUCLEOTIDE SEQUENCE</scope>
    <source>
        <strain evidence="2">PL_HMW_Pooled</strain>
    </source>
</reference>
<feature type="compositionally biased region" description="Basic residues" evidence="1">
    <location>
        <begin position="67"/>
        <end position="84"/>
    </location>
</feature>
<feature type="region of interest" description="Disordered" evidence="1">
    <location>
        <begin position="473"/>
        <end position="548"/>
    </location>
</feature>
<feature type="compositionally biased region" description="Low complexity" evidence="1">
    <location>
        <begin position="496"/>
        <end position="526"/>
    </location>
</feature>
<evidence type="ECO:0000313" key="3">
    <source>
        <dbReference type="Proteomes" id="UP001219518"/>
    </source>
</evidence>
<name>A0AAE1HTL2_9NEOP</name>
<protein>
    <submittedName>
        <fullName evidence="2">Myosin-J heavy chain</fullName>
    </submittedName>
</protein>
<feature type="compositionally biased region" description="Acidic residues" evidence="1">
    <location>
        <begin position="290"/>
        <end position="306"/>
    </location>
</feature>
<feature type="region of interest" description="Disordered" evidence="1">
    <location>
        <begin position="61"/>
        <end position="381"/>
    </location>
</feature>
<feature type="region of interest" description="Disordered" evidence="1">
    <location>
        <begin position="1"/>
        <end position="22"/>
    </location>
</feature>
<feature type="compositionally biased region" description="Basic and acidic residues" evidence="1">
    <location>
        <begin position="371"/>
        <end position="381"/>
    </location>
</feature>
<feature type="compositionally biased region" description="Acidic residues" evidence="1">
    <location>
        <begin position="486"/>
        <end position="495"/>
    </location>
</feature>
<evidence type="ECO:0000313" key="2">
    <source>
        <dbReference type="EMBL" id="KAK3927192.1"/>
    </source>
</evidence>
<dbReference type="EMBL" id="JAHWGI010001279">
    <property type="protein sequence ID" value="KAK3927192.1"/>
    <property type="molecule type" value="Genomic_DNA"/>
</dbReference>
<feature type="compositionally biased region" description="Low complexity" evidence="1">
    <location>
        <begin position="189"/>
        <end position="202"/>
    </location>
</feature>
<comment type="caution">
    <text evidence="2">The sequence shown here is derived from an EMBL/GenBank/DDBJ whole genome shotgun (WGS) entry which is preliminary data.</text>
</comment>
<dbReference type="Proteomes" id="UP001219518">
    <property type="component" value="Unassembled WGS sequence"/>
</dbReference>
<sequence length="548" mass="60252">MQKNPGKFSKNGGKFNAADHVHVVHRGVPPSALPRPLAPLASLVVPRRRVHVLDPRTALNLVTAHETRRRRGSKRPPPYHRRGPPRPGGPPRPARLRGPGPAKRKGPRGKPWTQATRGSSPAPSRVRYSKAPRKKAKSKKNSKSKARPQGPLLPAYADGYAEDEDLVELQREPEDADVEEDRPRRRPAKSSSSGSGKQQLSSYPKGWGADGGYRVPAPAPQYPPYGTDEDEPGTGHLDLEERFINQHNQFYQHGYPGDSGESAPAATQSKKRHRGAQHPPPPGLAPAGLYEDEEIELAEATDDFDDGGLAATTSHTTRQQSYRRPGKGTRYQLQQDDGSSEEDEYRRPYSGSKGRGKKKDSRRHQSMYHAKFREQQDDRTLARPRRRVVIEVPVHIRSHQHTHTVYRALPGAHAPAAPPAPAPAAYVYPLQQLAAPAPRPATLVSAQPAAQRVAHHAAPGGLTSITLVNLGRGGGGGGGAHPAPEDGGEQGDAEEAPQQYAQLRPQQHQLQHQVQHQLQPQQQQRNPQHHHVTGVNYHRTEHTAQVYR</sequence>
<accession>A0AAE1HTL2</accession>
<feature type="compositionally biased region" description="Basic residues" evidence="1">
    <location>
        <begin position="127"/>
        <end position="146"/>
    </location>
</feature>
<dbReference type="AlphaFoldDB" id="A0AAE1HTL2"/>
<feature type="compositionally biased region" description="Basic residues" evidence="1">
    <location>
        <begin position="354"/>
        <end position="366"/>
    </location>
</feature>